<dbReference type="Pfam" id="PF25944">
    <property type="entry name" value="Beta-barrel_RND"/>
    <property type="match status" value="1"/>
</dbReference>
<comment type="subcellular location">
    <subcellularLocation>
        <location evidence="1">Cell envelope</location>
    </subcellularLocation>
</comment>
<evidence type="ECO:0000259" key="7">
    <source>
        <dbReference type="Pfam" id="PF25917"/>
    </source>
</evidence>
<evidence type="ECO:0000259" key="8">
    <source>
        <dbReference type="Pfam" id="PF25944"/>
    </source>
</evidence>
<dbReference type="Gene3D" id="1.10.1740.10">
    <property type="match status" value="1"/>
</dbReference>
<proteinExistence type="inferred from homology"/>
<dbReference type="Gene3D" id="2.40.420.20">
    <property type="match status" value="1"/>
</dbReference>
<feature type="domain" description="RNA polymerase sigma-70 region 2" evidence="5">
    <location>
        <begin position="35"/>
        <end position="101"/>
    </location>
</feature>
<accession>A0A225E172</accession>
<dbReference type="EMBL" id="NIDE01000001">
    <property type="protein sequence ID" value="OWK46943.1"/>
    <property type="molecule type" value="Genomic_DNA"/>
</dbReference>
<feature type="domain" description="Multidrug resistance protein MdtA-like beta-barrel" evidence="8">
    <location>
        <begin position="506"/>
        <end position="563"/>
    </location>
</feature>
<dbReference type="InterPro" id="IPR058626">
    <property type="entry name" value="MdtA-like_b-barrel"/>
</dbReference>
<dbReference type="InterPro" id="IPR013324">
    <property type="entry name" value="RNA_pol_sigma_r3/r4-like"/>
</dbReference>
<dbReference type="NCBIfam" id="TIGR01730">
    <property type="entry name" value="RND_mfp"/>
    <property type="match status" value="1"/>
</dbReference>
<keyword evidence="11" id="KW-1185">Reference proteome</keyword>
<feature type="domain" description="RNA polymerase sigma factor 70 region 4 type 2" evidence="6">
    <location>
        <begin position="129"/>
        <end position="180"/>
    </location>
</feature>
<evidence type="ECO:0000256" key="1">
    <source>
        <dbReference type="ARBA" id="ARBA00004196"/>
    </source>
</evidence>
<dbReference type="GO" id="GO:0005886">
    <property type="term" value="C:plasma membrane"/>
    <property type="evidence" value="ECO:0007669"/>
    <property type="project" value="TreeGrafter"/>
</dbReference>
<feature type="compositionally biased region" description="Basic and acidic residues" evidence="4">
    <location>
        <begin position="269"/>
        <end position="290"/>
    </location>
</feature>
<dbReference type="Gene3D" id="1.10.287.470">
    <property type="entry name" value="Helix hairpin bin"/>
    <property type="match status" value="1"/>
</dbReference>
<comment type="caution">
    <text evidence="10">The sequence shown here is derived from an EMBL/GenBank/DDBJ whole genome shotgun (WGS) entry which is preliminary data.</text>
</comment>
<dbReference type="InterPro" id="IPR013325">
    <property type="entry name" value="RNA_pol_sigma_r2"/>
</dbReference>
<dbReference type="Pfam" id="PF04542">
    <property type="entry name" value="Sigma70_r2"/>
    <property type="match status" value="1"/>
</dbReference>
<dbReference type="InterPro" id="IPR006143">
    <property type="entry name" value="RND_pump_MFP"/>
</dbReference>
<evidence type="ECO:0000313" key="10">
    <source>
        <dbReference type="EMBL" id="OWK46943.1"/>
    </source>
</evidence>
<dbReference type="GO" id="GO:0046677">
    <property type="term" value="P:response to antibiotic"/>
    <property type="evidence" value="ECO:0007669"/>
    <property type="project" value="TreeGrafter"/>
</dbReference>
<dbReference type="Pfam" id="PF25967">
    <property type="entry name" value="RND-MFP_C"/>
    <property type="match status" value="1"/>
</dbReference>
<feature type="coiled-coil region" evidence="3">
    <location>
        <begin position="422"/>
        <end position="449"/>
    </location>
</feature>
<dbReference type="Gene3D" id="1.10.10.10">
    <property type="entry name" value="Winged helix-like DNA-binding domain superfamily/Winged helix DNA-binding domain"/>
    <property type="match status" value="1"/>
</dbReference>
<evidence type="ECO:0000313" key="11">
    <source>
        <dbReference type="Proteomes" id="UP000214646"/>
    </source>
</evidence>
<dbReference type="InterPro" id="IPR058625">
    <property type="entry name" value="MdtA-like_BSH"/>
</dbReference>
<dbReference type="SUPFAM" id="SSF88659">
    <property type="entry name" value="Sigma3 and sigma4 domains of RNA polymerase sigma factors"/>
    <property type="match status" value="1"/>
</dbReference>
<keyword evidence="3" id="KW-0175">Coiled coil</keyword>
<reference evidence="11" key="1">
    <citation type="submission" date="2017-06" db="EMBL/GenBank/DDBJ databases">
        <title>Genome analysis of Fimbriiglobus ruber SP5, the first member of the order Planctomycetales with confirmed chitinolytic capability.</title>
        <authorList>
            <person name="Ravin N.V."/>
            <person name="Rakitin A.L."/>
            <person name="Ivanova A.A."/>
            <person name="Beletsky A.V."/>
            <person name="Kulichevskaya I.S."/>
            <person name="Mardanov A.V."/>
            <person name="Dedysh S.N."/>
        </authorList>
    </citation>
    <scope>NUCLEOTIDE SEQUENCE [LARGE SCALE GENOMIC DNA]</scope>
    <source>
        <strain evidence="11">SP5</strain>
    </source>
</reference>
<evidence type="ECO:0000259" key="6">
    <source>
        <dbReference type="Pfam" id="PF08281"/>
    </source>
</evidence>
<organism evidence="10 11">
    <name type="scientific">Fimbriiglobus ruber</name>
    <dbReference type="NCBI Taxonomy" id="1908690"/>
    <lineage>
        <taxon>Bacteria</taxon>
        <taxon>Pseudomonadati</taxon>
        <taxon>Planctomycetota</taxon>
        <taxon>Planctomycetia</taxon>
        <taxon>Gemmatales</taxon>
        <taxon>Gemmataceae</taxon>
        <taxon>Fimbriiglobus</taxon>
    </lineage>
</organism>
<comment type="similarity">
    <text evidence="2">Belongs to the membrane fusion protein (MFP) (TC 8.A.1) family.</text>
</comment>
<name>A0A225E172_9BACT</name>
<dbReference type="GO" id="GO:0003677">
    <property type="term" value="F:DNA binding"/>
    <property type="evidence" value="ECO:0007669"/>
    <property type="project" value="InterPro"/>
</dbReference>
<dbReference type="Gene3D" id="2.40.50.100">
    <property type="match status" value="1"/>
</dbReference>
<dbReference type="Pfam" id="PF25917">
    <property type="entry name" value="BSH_RND"/>
    <property type="match status" value="1"/>
</dbReference>
<dbReference type="SUPFAM" id="SSF88946">
    <property type="entry name" value="Sigma2 domain of RNA polymerase sigma factors"/>
    <property type="match status" value="1"/>
</dbReference>
<dbReference type="InterPro" id="IPR007627">
    <property type="entry name" value="RNA_pol_sigma70_r2"/>
</dbReference>
<dbReference type="Gene3D" id="2.40.30.170">
    <property type="match status" value="1"/>
</dbReference>
<dbReference type="NCBIfam" id="TIGR02937">
    <property type="entry name" value="sigma70-ECF"/>
    <property type="match status" value="1"/>
</dbReference>
<dbReference type="PANTHER" id="PTHR30158:SF23">
    <property type="entry name" value="MULTIDRUG RESISTANCE PROTEIN MEXA"/>
    <property type="match status" value="1"/>
</dbReference>
<feature type="domain" description="Multidrug resistance protein MdtA-like barrel-sandwich hybrid" evidence="7">
    <location>
        <begin position="349"/>
        <end position="477"/>
    </location>
</feature>
<dbReference type="InterPro" id="IPR058627">
    <property type="entry name" value="MdtA-like_C"/>
</dbReference>
<evidence type="ECO:0000259" key="9">
    <source>
        <dbReference type="Pfam" id="PF25967"/>
    </source>
</evidence>
<evidence type="ECO:0000256" key="3">
    <source>
        <dbReference type="SAM" id="Coils"/>
    </source>
</evidence>
<feature type="domain" description="Multidrug resistance protein MdtA-like C-terminal permuted SH3" evidence="9">
    <location>
        <begin position="568"/>
        <end position="628"/>
    </location>
</feature>
<evidence type="ECO:0000256" key="4">
    <source>
        <dbReference type="SAM" id="MobiDB-lite"/>
    </source>
</evidence>
<dbReference type="SUPFAM" id="SSF111369">
    <property type="entry name" value="HlyD-like secretion proteins"/>
    <property type="match status" value="1"/>
</dbReference>
<sequence>MEHLLLALARRASDARSDADLLALVREDHSAFAELIARHGSMVWRSCRHLLGDADAEDAFQATFLVLIRSAAGVRNGTAIASWLHGVAVRISLTVRREAGRRRVREQATARPETIAPRELDDRADTMAAVHREVAALPEPDRSAFVLCVVEGLTQVEASTRLGRTPGTIAGQVARAKKQLAARLTKRGIVPGFAALAALSTTSAADAVPTGLMERVLNLSAAEASPVVLRLAKGAMGMTVSTKLILSITVSVCGIFAASSLYLGAAASPEDKPAPRLEGNKPVPPRDDREADVEALKKEIEALRMKVEAFGKKEEQPRQEHQKIVVTSLKAKDVNITQQYVGKIFAQRHINIRGLVNGYLAEVLVKEGQAVKQGDAMFKILPILYKAKLDAELAEVRIAQLEFDHTKKLADSVPPVISQREVALSEAKLAKAQAKAKVAQADLNFTELRAPFDGFVGRFQMQQGSLIKEGDTLTTLTDNSVVWVYFNVPEVRYLEYMANPGHVKEDRPIDLVLANGSTFPQSGKLGAIETQSENETGNIPFRADFPNPDRLLRHGQTGTVLMHRALKDAIVIPQRATFEIRDKRYVYVVDKDNVVHQREIVIQNEVDDFFVIKKGLDANDRIVVDGVRRVRDGEKVEYEFRKPDEVLATPKKPVGK</sequence>
<dbReference type="InterPro" id="IPR013249">
    <property type="entry name" value="RNA_pol_sigma70_r4_t2"/>
</dbReference>
<dbReference type="PANTHER" id="PTHR30158">
    <property type="entry name" value="ACRA/E-RELATED COMPONENT OF DRUG EFFLUX TRANSPORTER"/>
    <property type="match status" value="1"/>
</dbReference>
<dbReference type="InterPro" id="IPR014284">
    <property type="entry name" value="RNA_pol_sigma-70_dom"/>
</dbReference>
<dbReference type="Pfam" id="PF08281">
    <property type="entry name" value="Sigma70_r4_2"/>
    <property type="match status" value="1"/>
</dbReference>
<dbReference type="GO" id="GO:0006352">
    <property type="term" value="P:DNA-templated transcription initiation"/>
    <property type="evidence" value="ECO:0007669"/>
    <property type="project" value="InterPro"/>
</dbReference>
<evidence type="ECO:0000256" key="2">
    <source>
        <dbReference type="ARBA" id="ARBA00009477"/>
    </source>
</evidence>
<gene>
    <name evidence="10" type="ORF">FRUB_00642</name>
</gene>
<dbReference type="GO" id="GO:0016987">
    <property type="term" value="F:sigma factor activity"/>
    <property type="evidence" value="ECO:0007669"/>
    <property type="project" value="InterPro"/>
</dbReference>
<dbReference type="GO" id="GO:0030313">
    <property type="term" value="C:cell envelope"/>
    <property type="evidence" value="ECO:0007669"/>
    <property type="project" value="UniProtKB-SubCell"/>
</dbReference>
<dbReference type="AlphaFoldDB" id="A0A225E172"/>
<protein>
    <submittedName>
        <fullName evidence="10">Putative Co/Zn/Cd efflux system membrane fusion protein</fullName>
    </submittedName>
</protein>
<dbReference type="Proteomes" id="UP000214646">
    <property type="component" value="Unassembled WGS sequence"/>
</dbReference>
<dbReference type="GO" id="GO:0022857">
    <property type="term" value="F:transmembrane transporter activity"/>
    <property type="evidence" value="ECO:0007669"/>
    <property type="project" value="InterPro"/>
</dbReference>
<dbReference type="InterPro" id="IPR036388">
    <property type="entry name" value="WH-like_DNA-bd_sf"/>
</dbReference>
<feature type="region of interest" description="Disordered" evidence="4">
    <location>
        <begin position="267"/>
        <end position="290"/>
    </location>
</feature>
<evidence type="ECO:0000259" key="5">
    <source>
        <dbReference type="Pfam" id="PF04542"/>
    </source>
</evidence>